<evidence type="ECO:0000313" key="1">
    <source>
        <dbReference type="EMBL" id="CBA60362.1"/>
    </source>
</evidence>
<organism evidence="1 2">
    <name type="scientific">Clostridioides difficile (strain CD196)</name>
    <name type="common">Peptoclostridium difficile</name>
    <dbReference type="NCBI Taxonomy" id="645462"/>
    <lineage>
        <taxon>Bacteria</taxon>
        <taxon>Bacillati</taxon>
        <taxon>Bacillota</taxon>
        <taxon>Clostridia</taxon>
        <taxon>Peptostreptococcales</taxon>
        <taxon>Peptostreptococcaceae</taxon>
        <taxon>Clostridioides</taxon>
    </lineage>
</organism>
<name>A0A0H3MYF1_CLODC</name>
<dbReference type="EMBL" id="FN538970">
    <property type="protein sequence ID" value="CBA60362.1"/>
    <property type="molecule type" value="Genomic_DNA"/>
</dbReference>
<dbReference type="InterPro" id="IPR023972">
    <property type="entry name" value="CHP04069_acyl_carrier-rel"/>
</dbReference>
<accession>A0A0H3MYF1</accession>
<gene>
    <name evidence="1" type="ordered locus">CD196_0175</name>
</gene>
<protein>
    <recommendedName>
        <fullName evidence="3">Peptide maturation system acyl carrier-related protein</fullName>
    </recommendedName>
</protein>
<evidence type="ECO:0000313" key="2">
    <source>
        <dbReference type="Proteomes" id="UP000002068"/>
    </source>
</evidence>
<proteinExistence type="predicted"/>
<dbReference type="HOGENOM" id="CLU_180016_0_0_9"/>
<dbReference type="RefSeq" id="WP_009888009.1">
    <property type="nucleotide sequence ID" value="NC_013315.1"/>
</dbReference>
<dbReference type="NCBIfam" id="TIGR04069">
    <property type="entry name" value="ocin_ACP_rel"/>
    <property type="match status" value="1"/>
</dbReference>
<dbReference type="KEGG" id="cdc:CD196_0175"/>
<dbReference type="PATRIC" id="fig|645462.16.peg.228"/>
<dbReference type="Proteomes" id="UP000002068">
    <property type="component" value="Chromosome"/>
</dbReference>
<evidence type="ECO:0008006" key="3">
    <source>
        <dbReference type="Google" id="ProtNLM"/>
    </source>
</evidence>
<dbReference type="AlphaFoldDB" id="A0A0H3MYF1"/>
<sequence length="83" mass="9908">MNYTEKELLLENIFFDVTGINFNKNNNLKKELFFSPSLHIQPRELLLVFCEVIENFNIKIPEEKLLNRQFTSFDNVLKIINMV</sequence>
<reference evidence="1 2" key="1">
    <citation type="journal article" date="2009" name="Genome Biol.">
        <title>Comparative genome and phenotypic analysis of Clostridium difficile 027 strains provides insight into the evolution of a hypervirulent bacterium.</title>
        <authorList>
            <person name="Stabler R.A."/>
            <person name="He M."/>
            <person name="Dawson L."/>
            <person name="Martin M."/>
            <person name="Valiente E."/>
            <person name="Corton C."/>
            <person name="Lawley T.D."/>
            <person name="Sebaihia M."/>
            <person name="Quail M.A."/>
            <person name="Rose G."/>
            <person name="Gerding D.N."/>
            <person name="Gibert M."/>
            <person name="Popoff M.R."/>
            <person name="Parkhill J."/>
            <person name="Dougan G."/>
            <person name="Wren B.W."/>
        </authorList>
    </citation>
    <scope>NUCLEOTIDE SEQUENCE [LARGE SCALE GENOMIC DNA]</scope>
    <source>
        <strain evidence="1 2">CD196</strain>
    </source>
</reference>